<accession>A0A0E9XH35</accession>
<organism evidence="2">
    <name type="scientific">Anguilla anguilla</name>
    <name type="common">European freshwater eel</name>
    <name type="synonym">Muraena anguilla</name>
    <dbReference type="NCBI Taxonomy" id="7936"/>
    <lineage>
        <taxon>Eukaryota</taxon>
        <taxon>Metazoa</taxon>
        <taxon>Chordata</taxon>
        <taxon>Craniata</taxon>
        <taxon>Vertebrata</taxon>
        <taxon>Euteleostomi</taxon>
        <taxon>Actinopterygii</taxon>
        <taxon>Neopterygii</taxon>
        <taxon>Teleostei</taxon>
        <taxon>Anguilliformes</taxon>
        <taxon>Anguillidae</taxon>
        <taxon>Anguilla</taxon>
    </lineage>
</organism>
<protein>
    <submittedName>
        <fullName evidence="2">Uncharacterized protein</fullName>
    </submittedName>
</protein>
<keyword evidence="1" id="KW-0812">Transmembrane</keyword>
<proteinExistence type="predicted"/>
<keyword evidence="1" id="KW-1133">Transmembrane helix</keyword>
<reference evidence="2" key="2">
    <citation type="journal article" date="2015" name="Fish Shellfish Immunol.">
        <title>Early steps in the European eel (Anguilla anguilla)-Vibrio vulnificus interaction in the gills: Role of the RtxA13 toxin.</title>
        <authorList>
            <person name="Callol A."/>
            <person name="Pajuelo D."/>
            <person name="Ebbesson L."/>
            <person name="Teles M."/>
            <person name="MacKenzie S."/>
            <person name="Amaro C."/>
        </authorList>
    </citation>
    <scope>NUCLEOTIDE SEQUENCE</scope>
</reference>
<dbReference type="EMBL" id="GBXM01007417">
    <property type="protein sequence ID" value="JAI01161.1"/>
    <property type="molecule type" value="Transcribed_RNA"/>
</dbReference>
<name>A0A0E9XH35_ANGAN</name>
<keyword evidence="1" id="KW-0472">Membrane</keyword>
<evidence type="ECO:0000313" key="2">
    <source>
        <dbReference type="EMBL" id="JAI01161.1"/>
    </source>
</evidence>
<evidence type="ECO:0000256" key="1">
    <source>
        <dbReference type="SAM" id="Phobius"/>
    </source>
</evidence>
<reference evidence="2" key="1">
    <citation type="submission" date="2014-11" db="EMBL/GenBank/DDBJ databases">
        <authorList>
            <person name="Amaro Gonzalez C."/>
        </authorList>
    </citation>
    <scope>NUCLEOTIDE SEQUENCE</scope>
</reference>
<sequence>MNPFFVEFFALHHIALYLTRKGNSSSFKKEITLPVYLCKTLKCTCVHNFVKTLRNYTNLFMSSFFLFRRNGFCLWLSKVAFVLFWGVVSQCFFFPSHF</sequence>
<dbReference type="AlphaFoldDB" id="A0A0E9XH35"/>
<feature type="transmembrane region" description="Helical" evidence="1">
    <location>
        <begin position="72"/>
        <end position="95"/>
    </location>
</feature>